<dbReference type="InterPro" id="IPR000795">
    <property type="entry name" value="T_Tr_GTP-bd_dom"/>
</dbReference>
<dbReference type="AlphaFoldDB" id="X1GGT7"/>
<dbReference type="InterPro" id="IPR027417">
    <property type="entry name" value="P-loop_NTPase"/>
</dbReference>
<dbReference type="GO" id="GO:0005525">
    <property type="term" value="F:GTP binding"/>
    <property type="evidence" value="ECO:0007669"/>
    <property type="project" value="UniProtKB-KW"/>
</dbReference>
<dbReference type="GO" id="GO:0003924">
    <property type="term" value="F:GTPase activity"/>
    <property type="evidence" value="ECO:0007669"/>
    <property type="project" value="InterPro"/>
</dbReference>
<keyword evidence="2" id="KW-0342">GTP-binding</keyword>
<keyword evidence="1" id="KW-0547">Nucleotide-binding</keyword>
<dbReference type="InterPro" id="IPR050100">
    <property type="entry name" value="TRAFAC_GTPase_members"/>
</dbReference>
<dbReference type="PANTHER" id="PTHR23115">
    <property type="entry name" value="TRANSLATION FACTOR"/>
    <property type="match status" value="1"/>
</dbReference>
<protein>
    <recommendedName>
        <fullName evidence="3">Tr-type G domain-containing protein</fullName>
    </recommendedName>
</protein>
<reference evidence="4" key="1">
    <citation type="journal article" date="2014" name="Front. Microbiol.">
        <title>High frequency of phylogenetically diverse reductive dehalogenase-homologous genes in deep subseafloor sedimentary metagenomes.</title>
        <authorList>
            <person name="Kawai M."/>
            <person name="Futagami T."/>
            <person name="Toyoda A."/>
            <person name="Takaki Y."/>
            <person name="Nishi S."/>
            <person name="Hori S."/>
            <person name="Arai W."/>
            <person name="Tsubouchi T."/>
            <person name="Morono Y."/>
            <person name="Uchiyama I."/>
            <person name="Ito T."/>
            <person name="Fujiyama A."/>
            <person name="Inagaki F."/>
            <person name="Takami H."/>
        </authorList>
    </citation>
    <scope>NUCLEOTIDE SEQUENCE</scope>
    <source>
        <strain evidence="4">Expedition CK06-06</strain>
    </source>
</reference>
<evidence type="ECO:0000259" key="3">
    <source>
        <dbReference type="Pfam" id="PF00009"/>
    </source>
</evidence>
<comment type="caution">
    <text evidence="4">The sequence shown here is derived from an EMBL/GenBank/DDBJ whole genome shotgun (WGS) entry which is preliminary data.</text>
</comment>
<organism evidence="4">
    <name type="scientific">marine sediment metagenome</name>
    <dbReference type="NCBI Taxonomy" id="412755"/>
    <lineage>
        <taxon>unclassified sequences</taxon>
        <taxon>metagenomes</taxon>
        <taxon>ecological metagenomes</taxon>
    </lineage>
</organism>
<name>X1GGT7_9ZZZZ</name>
<dbReference type="Pfam" id="PF00009">
    <property type="entry name" value="GTP_EFTU"/>
    <property type="match status" value="1"/>
</dbReference>
<proteinExistence type="predicted"/>
<sequence>MPTDKEHLNLVIIGHIDHGKSTMMGAMLIKTGAVSDREARELEKLAKEFDRESWSYAYVFDRLKEERQRGITIL</sequence>
<dbReference type="PRINTS" id="PR00315">
    <property type="entry name" value="ELONGATNFCT"/>
</dbReference>
<evidence type="ECO:0000256" key="1">
    <source>
        <dbReference type="ARBA" id="ARBA00022741"/>
    </source>
</evidence>
<feature type="domain" description="Tr-type G" evidence="3">
    <location>
        <begin position="5"/>
        <end position="73"/>
    </location>
</feature>
<evidence type="ECO:0000256" key="2">
    <source>
        <dbReference type="ARBA" id="ARBA00023134"/>
    </source>
</evidence>
<evidence type="ECO:0000313" key="4">
    <source>
        <dbReference type="EMBL" id="GAH44010.1"/>
    </source>
</evidence>
<dbReference type="SUPFAM" id="SSF52540">
    <property type="entry name" value="P-loop containing nucleoside triphosphate hydrolases"/>
    <property type="match status" value="1"/>
</dbReference>
<dbReference type="Gene3D" id="3.40.50.300">
    <property type="entry name" value="P-loop containing nucleotide triphosphate hydrolases"/>
    <property type="match status" value="1"/>
</dbReference>
<dbReference type="EMBL" id="BARU01009999">
    <property type="protein sequence ID" value="GAH44010.1"/>
    <property type="molecule type" value="Genomic_DNA"/>
</dbReference>
<accession>X1GGT7</accession>
<gene>
    <name evidence="4" type="ORF">S03H2_19171</name>
</gene>